<evidence type="ECO:0000313" key="10">
    <source>
        <dbReference type="EMBL" id="RRS02704.1"/>
    </source>
</evidence>
<name>A0A3R8S0Q9_9BURK</name>
<evidence type="ECO:0000259" key="9">
    <source>
        <dbReference type="Pfam" id="PF00485"/>
    </source>
</evidence>
<dbReference type="EC" id="2.7.1.19" evidence="2 8"/>
<dbReference type="NCBIfam" id="NF011997">
    <property type="entry name" value="PRK15453.1"/>
    <property type="match status" value="1"/>
</dbReference>
<dbReference type="Gene3D" id="3.40.50.300">
    <property type="entry name" value="P-loop containing nucleotide triphosphate hydrolases"/>
    <property type="match status" value="1"/>
</dbReference>
<evidence type="ECO:0000256" key="4">
    <source>
        <dbReference type="ARBA" id="ARBA00022741"/>
    </source>
</evidence>
<accession>A0A3R8S0Q9</accession>
<organism evidence="10 11">
    <name type="scientific">Aquabacterium soli</name>
    <dbReference type="NCBI Taxonomy" id="2493092"/>
    <lineage>
        <taxon>Bacteria</taxon>
        <taxon>Pseudomonadati</taxon>
        <taxon>Pseudomonadota</taxon>
        <taxon>Betaproteobacteria</taxon>
        <taxon>Burkholderiales</taxon>
        <taxon>Aquabacterium</taxon>
    </lineage>
</organism>
<protein>
    <recommendedName>
        <fullName evidence="2 8">Phosphoribulokinase</fullName>
        <ecNumber evidence="2 8">2.7.1.19</ecNumber>
    </recommendedName>
</protein>
<keyword evidence="4" id="KW-0547">Nucleotide-binding</keyword>
<proteinExistence type="inferred from homology"/>
<evidence type="ECO:0000256" key="6">
    <source>
        <dbReference type="ARBA" id="ARBA00022840"/>
    </source>
</evidence>
<reference evidence="10 11" key="1">
    <citation type="submission" date="2018-12" db="EMBL/GenBank/DDBJ databases">
        <title>The whole draft genome of Aquabacterium sp. SJQ9.</title>
        <authorList>
            <person name="Sun L."/>
            <person name="Gao X."/>
            <person name="Chen W."/>
            <person name="Huang K."/>
        </authorList>
    </citation>
    <scope>NUCLEOTIDE SEQUENCE [LARGE SCALE GENOMIC DNA]</scope>
    <source>
        <strain evidence="10 11">SJQ9</strain>
    </source>
</reference>
<evidence type="ECO:0000256" key="7">
    <source>
        <dbReference type="ARBA" id="ARBA00047663"/>
    </source>
</evidence>
<comment type="similarity">
    <text evidence="1 8">Belongs to the phosphoribulokinase family.</text>
</comment>
<dbReference type="PROSITE" id="PS00567">
    <property type="entry name" value="PHOSPHORIBULOKINASE"/>
    <property type="match status" value="1"/>
</dbReference>
<dbReference type="Proteomes" id="UP000269265">
    <property type="component" value="Unassembled WGS sequence"/>
</dbReference>
<keyword evidence="5 10" id="KW-0418">Kinase</keyword>
<keyword evidence="11" id="KW-1185">Reference proteome</keyword>
<evidence type="ECO:0000256" key="2">
    <source>
        <dbReference type="ARBA" id="ARBA00012042"/>
    </source>
</evidence>
<dbReference type="GO" id="GO:0008974">
    <property type="term" value="F:phosphoribulokinase activity"/>
    <property type="evidence" value="ECO:0007669"/>
    <property type="project" value="UniProtKB-EC"/>
</dbReference>
<gene>
    <name evidence="10" type="ORF">EIP75_19160</name>
</gene>
<dbReference type="GO" id="GO:0005975">
    <property type="term" value="P:carbohydrate metabolic process"/>
    <property type="evidence" value="ECO:0007669"/>
    <property type="project" value="InterPro"/>
</dbReference>
<dbReference type="GO" id="GO:0005524">
    <property type="term" value="F:ATP binding"/>
    <property type="evidence" value="ECO:0007669"/>
    <property type="project" value="UniProtKB-KW"/>
</dbReference>
<dbReference type="EMBL" id="RSED01000019">
    <property type="protein sequence ID" value="RRS02704.1"/>
    <property type="molecule type" value="Genomic_DNA"/>
</dbReference>
<dbReference type="RefSeq" id="WP_125244898.1">
    <property type="nucleotide sequence ID" value="NZ_RSED01000019.1"/>
</dbReference>
<comment type="caution">
    <text evidence="10">The sequence shown here is derived from an EMBL/GenBank/DDBJ whole genome shotgun (WGS) entry which is preliminary data.</text>
</comment>
<dbReference type="AlphaFoldDB" id="A0A3R8S0Q9"/>
<comment type="catalytic activity">
    <reaction evidence="7 8">
        <text>D-ribulose 5-phosphate + ATP = D-ribulose 1,5-bisphosphate + ADP + H(+)</text>
        <dbReference type="Rhea" id="RHEA:19365"/>
        <dbReference type="ChEBI" id="CHEBI:15378"/>
        <dbReference type="ChEBI" id="CHEBI:30616"/>
        <dbReference type="ChEBI" id="CHEBI:57870"/>
        <dbReference type="ChEBI" id="CHEBI:58121"/>
        <dbReference type="ChEBI" id="CHEBI:456216"/>
        <dbReference type="EC" id="2.7.1.19"/>
    </reaction>
</comment>
<sequence length="291" mass="33014">MSKRHPIIVVTGSSGAGTTTVKTTFDAIFRREGVSAAIIEGDAFHRYSRSEMKLAMAQAELENRHLSHFSPDANEWQELAQQFRAYGETGRCKTRYYLHNESEAAPYGQEPGTFTAWVDTPVDTDLLFYEGLHGCAKTATVDVARHVDLKIGVVPIINLEWIQKIHRDTKSRGYSREAVSDTILRRMHDYVHYICPQFAETDINFQRVPVVDTSNPFIARDIPTAGESMTVIRFRNPRGIDFPYLLSMIPESFMSRANTIVVPGGKMDLAMQLILTPMILRLMEIRRAQMQ</sequence>
<dbReference type="InterPro" id="IPR006083">
    <property type="entry name" value="PRK/URK"/>
</dbReference>
<dbReference type="Pfam" id="PF00485">
    <property type="entry name" value="PRK"/>
    <property type="match status" value="1"/>
</dbReference>
<dbReference type="OrthoDB" id="9773443at2"/>
<dbReference type="SUPFAM" id="SSF52540">
    <property type="entry name" value="P-loop containing nucleoside triphosphate hydrolases"/>
    <property type="match status" value="1"/>
</dbReference>
<evidence type="ECO:0000256" key="1">
    <source>
        <dbReference type="ARBA" id="ARBA00009719"/>
    </source>
</evidence>
<dbReference type="InterPro" id="IPR027417">
    <property type="entry name" value="P-loop_NTPase"/>
</dbReference>
<keyword evidence="3 10" id="KW-0808">Transferase</keyword>
<feature type="domain" description="Phosphoribulokinase/uridine kinase" evidence="9">
    <location>
        <begin position="7"/>
        <end position="214"/>
    </location>
</feature>
<dbReference type="PRINTS" id="PR00478">
    <property type="entry name" value="PHRIBLKINASE"/>
</dbReference>
<evidence type="ECO:0000256" key="5">
    <source>
        <dbReference type="ARBA" id="ARBA00022777"/>
    </source>
</evidence>
<evidence type="ECO:0000256" key="8">
    <source>
        <dbReference type="RuleBase" id="RU004082"/>
    </source>
</evidence>
<evidence type="ECO:0000256" key="3">
    <source>
        <dbReference type="ARBA" id="ARBA00022679"/>
    </source>
</evidence>
<keyword evidence="6" id="KW-0067">ATP-binding</keyword>
<dbReference type="InterPro" id="IPR006082">
    <property type="entry name" value="PRK"/>
</dbReference>
<evidence type="ECO:0000313" key="11">
    <source>
        <dbReference type="Proteomes" id="UP000269265"/>
    </source>
</evidence>